<reference evidence="1" key="1">
    <citation type="submission" date="2017-12" db="EMBL/GenBank/DDBJ databases">
        <title>FDA dAtabase for Regulatory Grade micrObial Sequences (FDA-ARGOS): Supporting development and validation of Infectious Disease Dx tests.</title>
        <authorList>
            <person name="Kerrigan L."/>
            <person name="Tallon L.J."/>
            <person name="Sadzewicz L."/>
            <person name="Sengamalay N."/>
            <person name="Ott S."/>
            <person name="Godinez A."/>
            <person name="Nagaraj S."/>
            <person name="Vavikolanu K."/>
            <person name="Vyas G."/>
            <person name="Nadendla S."/>
            <person name="Aluvathingal J."/>
            <person name="Sichtig H."/>
        </authorList>
    </citation>
    <scope>NUCLEOTIDE SEQUENCE [LARGE SCALE GENOMIC DNA]</scope>
    <source>
        <strain evidence="1">FDAARGOS_200</strain>
    </source>
</reference>
<evidence type="ECO:0000313" key="1">
    <source>
        <dbReference type="EMBL" id="PNL63309.1"/>
    </source>
</evidence>
<dbReference type="Proteomes" id="UP000192511">
    <property type="component" value="Unassembled WGS sequence"/>
</dbReference>
<name>A0AAX0WYK1_9GAMM</name>
<evidence type="ECO:0000313" key="2">
    <source>
        <dbReference type="Proteomes" id="UP000192511"/>
    </source>
</evidence>
<accession>A0AAX0WYK1</accession>
<keyword evidence="2" id="KW-1185">Reference proteome</keyword>
<sequence>MRRLGRLSGLGMSTSRYHLLRCLYPGTGLFNRSRDLPRITHSEHHKHPPAEKVKVNYKEMLRSLPSGTSMVYRGMAGLNEAENIARDGRLGAGKYQKRPKGLDVAEFIFDPTKSCLLLSTSPDPHTVKEYTIGFQLIQAKGTIASMCLPAVYIRPQTARHIDIEQFEHFQKVLAAEVEMGNRTRLENIFDLAEGNNETTAILGVTKDDDWRPLFDTDVHSMMIVQAAGRIWSGFAKADEVETTTIVNPNFRKRIMSLEVFSTLTGQGALYDKYLARMNERARGFGLIDKDSRILTLHDASYLMSSVKYMAILDSFKATGETIALKGVPKGIPTGKELVDYVLSVIMDYPEKEEVEEITDEHTKDLS</sequence>
<dbReference type="EMBL" id="NBTX02000004">
    <property type="protein sequence ID" value="PNL63309.1"/>
    <property type="molecule type" value="Genomic_DNA"/>
</dbReference>
<proteinExistence type="predicted"/>
<protein>
    <submittedName>
        <fullName evidence="1">Uncharacterized protein</fullName>
    </submittedName>
</protein>
<dbReference type="AlphaFoldDB" id="A0AAX0WYK1"/>
<comment type="caution">
    <text evidence="1">The sequence shown here is derived from an EMBL/GenBank/DDBJ whole genome shotgun (WGS) entry which is preliminary data.</text>
</comment>
<organism evidence="1 2">
    <name type="scientific">Legionella anisa</name>
    <dbReference type="NCBI Taxonomy" id="28082"/>
    <lineage>
        <taxon>Bacteria</taxon>
        <taxon>Pseudomonadati</taxon>
        <taxon>Pseudomonadota</taxon>
        <taxon>Gammaproteobacteria</taxon>
        <taxon>Legionellales</taxon>
        <taxon>Legionellaceae</taxon>
        <taxon>Legionella</taxon>
    </lineage>
</organism>
<dbReference type="GeneID" id="98064316"/>
<gene>
    <name evidence="1" type="ORF">A6J39_020085</name>
</gene>
<dbReference type="RefSeq" id="WP_019232696.1">
    <property type="nucleotide sequence ID" value="NZ_CAAAHR010000006.1"/>
</dbReference>